<dbReference type="Pfam" id="PF11716">
    <property type="entry name" value="MDMPI_N"/>
    <property type="match status" value="1"/>
</dbReference>
<dbReference type="GO" id="GO:0046872">
    <property type="term" value="F:metal ion binding"/>
    <property type="evidence" value="ECO:0007669"/>
    <property type="project" value="InterPro"/>
</dbReference>
<sequence>MPSPISDAQWHAVRVSLKHAGDRFAELVSSRDPDAKATQDWTVADTAAHVAVIAKLYTAQIGAEETPHPLPSLRSTVLTTTVDTVSDLNATALARFTERDTGRIIEQLQADIDVILRISDGLDPEEPLPWLGDSRVPRAGVLAHLVNELLIHGWDIARWRIPPQDAALFVDLFLVGLLRHDPGHLLANDEPPRERRIAVQFRSDHTNPVTLVLHRGKVTVEDPRDDNDVRLRFDPPTLNLMNFHRVSKARAVLTGKIGISGPKPWLLPRFLKTVRLP</sequence>
<feature type="domain" description="Mycothiol-dependent maleylpyruvate isomerase metal-binding" evidence="1">
    <location>
        <begin position="20"/>
        <end position="157"/>
    </location>
</feature>
<keyword evidence="3" id="KW-1185">Reference proteome</keyword>
<gene>
    <name evidence="2" type="ORF">SAMN05421504_109226</name>
</gene>
<dbReference type="AlphaFoldDB" id="A0A1H3QBY5"/>
<evidence type="ECO:0000313" key="2">
    <source>
        <dbReference type="EMBL" id="SDZ10631.1"/>
    </source>
</evidence>
<accession>A0A1H3QBY5</accession>
<organism evidence="2 3">
    <name type="scientific">Amycolatopsis xylanica</name>
    <dbReference type="NCBI Taxonomy" id="589385"/>
    <lineage>
        <taxon>Bacteria</taxon>
        <taxon>Bacillati</taxon>
        <taxon>Actinomycetota</taxon>
        <taxon>Actinomycetes</taxon>
        <taxon>Pseudonocardiales</taxon>
        <taxon>Pseudonocardiaceae</taxon>
        <taxon>Amycolatopsis</taxon>
    </lineage>
</organism>
<proteinExistence type="predicted"/>
<protein>
    <submittedName>
        <fullName evidence="2">TIGR03083 family protein</fullName>
    </submittedName>
</protein>
<dbReference type="SUPFAM" id="SSF109854">
    <property type="entry name" value="DinB/YfiT-like putative metalloenzymes"/>
    <property type="match status" value="1"/>
</dbReference>
<name>A0A1H3QBY5_9PSEU</name>
<dbReference type="InterPro" id="IPR034660">
    <property type="entry name" value="DinB/YfiT-like"/>
</dbReference>
<reference evidence="2 3" key="1">
    <citation type="submission" date="2016-10" db="EMBL/GenBank/DDBJ databases">
        <authorList>
            <person name="de Groot N.N."/>
        </authorList>
    </citation>
    <scope>NUCLEOTIDE SEQUENCE [LARGE SCALE GENOMIC DNA]</scope>
    <source>
        <strain evidence="2 3">CPCC 202699</strain>
    </source>
</reference>
<dbReference type="RefSeq" id="WP_091296531.1">
    <property type="nucleotide sequence ID" value="NZ_FNON01000009.1"/>
</dbReference>
<dbReference type="Proteomes" id="UP000199515">
    <property type="component" value="Unassembled WGS sequence"/>
</dbReference>
<dbReference type="Gene3D" id="1.20.120.450">
    <property type="entry name" value="dinb family like domain"/>
    <property type="match status" value="1"/>
</dbReference>
<evidence type="ECO:0000313" key="3">
    <source>
        <dbReference type="Proteomes" id="UP000199515"/>
    </source>
</evidence>
<dbReference type="InterPro" id="IPR024344">
    <property type="entry name" value="MDMPI_metal-binding"/>
</dbReference>
<dbReference type="EMBL" id="FNON01000009">
    <property type="protein sequence ID" value="SDZ10631.1"/>
    <property type="molecule type" value="Genomic_DNA"/>
</dbReference>
<dbReference type="OrthoDB" id="3669840at2"/>
<evidence type="ECO:0000259" key="1">
    <source>
        <dbReference type="Pfam" id="PF11716"/>
    </source>
</evidence>